<evidence type="ECO:0000313" key="4">
    <source>
        <dbReference type="EMBL" id="MBB6053140.1"/>
    </source>
</evidence>
<dbReference type="InterPro" id="IPR015424">
    <property type="entry name" value="PyrdxlP-dep_Trfase"/>
</dbReference>
<evidence type="ECO:0000313" key="5">
    <source>
        <dbReference type="Proteomes" id="UP000520814"/>
    </source>
</evidence>
<dbReference type="GO" id="GO:0043420">
    <property type="term" value="P:anthranilate metabolic process"/>
    <property type="evidence" value="ECO:0007669"/>
    <property type="project" value="TreeGrafter"/>
</dbReference>
<dbReference type="Gene3D" id="3.90.1150.10">
    <property type="entry name" value="Aspartate Aminotransferase, domain 1"/>
    <property type="match status" value="1"/>
</dbReference>
<dbReference type="Gene3D" id="3.40.640.10">
    <property type="entry name" value="Type I PLP-dependent aspartate aminotransferase-like (Major domain)"/>
    <property type="match status" value="1"/>
</dbReference>
<dbReference type="InterPro" id="IPR010111">
    <property type="entry name" value="Kynureninase"/>
</dbReference>
<dbReference type="GO" id="GO:0005737">
    <property type="term" value="C:cytoplasm"/>
    <property type="evidence" value="ECO:0007669"/>
    <property type="project" value="InterPro"/>
</dbReference>
<keyword evidence="2 4" id="KW-0378">Hydrolase</keyword>
<name>A0A7W9SVJ6_ARMRO</name>
<dbReference type="PANTHER" id="PTHR14084:SF0">
    <property type="entry name" value="KYNURENINASE"/>
    <property type="match status" value="1"/>
</dbReference>
<dbReference type="Proteomes" id="UP000520814">
    <property type="component" value="Unassembled WGS sequence"/>
</dbReference>
<accession>A0A7W9SVJ6</accession>
<dbReference type="EMBL" id="JACHGW010000005">
    <property type="protein sequence ID" value="MBB6053140.1"/>
    <property type="molecule type" value="Genomic_DNA"/>
</dbReference>
<dbReference type="GO" id="GO:0009435">
    <property type="term" value="P:NAD+ biosynthetic process"/>
    <property type="evidence" value="ECO:0007669"/>
    <property type="project" value="InterPro"/>
</dbReference>
<dbReference type="GO" id="GO:0019441">
    <property type="term" value="P:L-tryptophan catabolic process to kynurenine"/>
    <property type="evidence" value="ECO:0007669"/>
    <property type="project" value="TreeGrafter"/>
</dbReference>
<gene>
    <name evidence="4" type="ORF">HNQ39_004972</name>
</gene>
<dbReference type="PIRSF" id="PIRSF038800">
    <property type="entry name" value="KYNU"/>
    <property type="match status" value="1"/>
</dbReference>
<keyword evidence="5" id="KW-1185">Reference proteome</keyword>
<keyword evidence="1" id="KW-0662">Pyridine nucleotide biosynthesis</keyword>
<keyword evidence="3" id="KW-0663">Pyridoxal phosphate</keyword>
<dbReference type="PANTHER" id="PTHR14084">
    <property type="entry name" value="KYNURENINASE"/>
    <property type="match status" value="1"/>
</dbReference>
<evidence type="ECO:0000256" key="3">
    <source>
        <dbReference type="ARBA" id="ARBA00022898"/>
    </source>
</evidence>
<dbReference type="EC" id="3.7.1.3" evidence="4"/>
<organism evidence="4 5">
    <name type="scientific">Armatimonas rosea</name>
    <dbReference type="NCBI Taxonomy" id="685828"/>
    <lineage>
        <taxon>Bacteria</taxon>
        <taxon>Bacillati</taxon>
        <taxon>Armatimonadota</taxon>
        <taxon>Armatimonadia</taxon>
        <taxon>Armatimonadales</taxon>
        <taxon>Armatimonadaceae</taxon>
        <taxon>Armatimonas</taxon>
    </lineage>
</organism>
<dbReference type="InterPro" id="IPR015422">
    <property type="entry name" value="PyrdxlP-dep_Trfase_small"/>
</dbReference>
<dbReference type="Pfam" id="PF22580">
    <property type="entry name" value="KYNU_C"/>
    <property type="match status" value="1"/>
</dbReference>
<proteinExistence type="predicted"/>
<evidence type="ECO:0000256" key="2">
    <source>
        <dbReference type="ARBA" id="ARBA00022801"/>
    </source>
</evidence>
<dbReference type="SUPFAM" id="SSF53383">
    <property type="entry name" value="PLP-dependent transferases"/>
    <property type="match status" value="1"/>
</dbReference>
<dbReference type="InterPro" id="IPR015421">
    <property type="entry name" value="PyrdxlP-dep_Trfase_major"/>
</dbReference>
<dbReference type="AlphaFoldDB" id="A0A7W9SVJ6"/>
<dbReference type="GO" id="GO:0030170">
    <property type="term" value="F:pyridoxal phosphate binding"/>
    <property type="evidence" value="ECO:0007669"/>
    <property type="project" value="InterPro"/>
</dbReference>
<sequence>MIYLDGNSLGLLTDEAEAAVLRTLAEWRELAIHGWTEGTHPWLFLAERTGAQLARLVGAEAASVIATGSITVNLHQLLATLYDGKRKVLIDEGAFPTDRYALQSHLALRGVPGALEAVAPDEAAVEAAFATGEFSCAVLPSVVYTTGRLLDIARLAASARAQGVVLLWDLAHSIGIVPHQLDAWGCDAAFWCGYKWLAAGPGSVGGLYLNRRHHEKTPGLQGWFGSRKEALFANDDTLQPADGAARLQLGTSHVLSLAPLEVTAKALADYGIERLRTESLALTSLLRAEAEKAGFTVATPREDSQRGGHLAILHPQAAALCRGLRRHEIIPDHRPPDLIRFAPHPLYTSPEDCRAAIARLAQLVAEGVHAEGGGLVP</sequence>
<dbReference type="GO" id="GO:0030429">
    <property type="term" value="F:kynureninase activity"/>
    <property type="evidence" value="ECO:0007669"/>
    <property type="project" value="UniProtKB-EC"/>
</dbReference>
<comment type="caution">
    <text evidence="4">The sequence shown here is derived from an EMBL/GenBank/DDBJ whole genome shotgun (WGS) entry which is preliminary data.</text>
</comment>
<reference evidence="4 5" key="1">
    <citation type="submission" date="2020-08" db="EMBL/GenBank/DDBJ databases">
        <title>Genomic Encyclopedia of Type Strains, Phase IV (KMG-IV): sequencing the most valuable type-strain genomes for metagenomic binning, comparative biology and taxonomic classification.</title>
        <authorList>
            <person name="Goeker M."/>
        </authorList>
    </citation>
    <scope>NUCLEOTIDE SEQUENCE [LARGE SCALE GENOMIC DNA]</scope>
    <source>
        <strain evidence="4 5">DSM 23562</strain>
    </source>
</reference>
<protein>
    <submittedName>
        <fullName evidence="4">Kynureninase</fullName>
        <ecNumber evidence="4">3.7.1.3</ecNumber>
    </submittedName>
</protein>
<evidence type="ECO:0000256" key="1">
    <source>
        <dbReference type="ARBA" id="ARBA00022642"/>
    </source>
</evidence>